<name>A0ABV9LBU4_9FLAO</name>
<dbReference type="Proteomes" id="UP001595878">
    <property type="component" value="Unassembled WGS sequence"/>
</dbReference>
<feature type="region of interest" description="Disordered" evidence="1">
    <location>
        <begin position="115"/>
        <end position="141"/>
    </location>
</feature>
<evidence type="ECO:0000259" key="3">
    <source>
        <dbReference type="Pfam" id="PF03544"/>
    </source>
</evidence>
<keyword evidence="2" id="KW-1133">Transmembrane helix</keyword>
<feature type="transmembrane region" description="Helical" evidence="2">
    <location>
        <begin position="32"/>
        <end position="49"/>
    </location>
</feature>
<evidence type="ECO:0000313" key="5">
    <source>
        <dbReference type="Proteomes" id="UP001595878"/>
    </source>
</evidence>
<keyword evidence="5" id="KW-1185">Reference proteome</keyword>
<dbReference type="SUPFAM" id="SSF74653">
    <property type="entry name" value="TolA/TonB C-terminal domain"/>
    <property type="match status" value="1"/>
</dbReference>
<dbReference type="InterPro" id="IPR037682">
    <property type="entry name" value="TonB_C"/>
</dbReference>
<keyword evidence="2" id="KW-0812">Transmembrane</keyword>
<protein>
    <submittedName>
        <fullName evidence="4">Energy transducer TonB</fullName>
    </submittedName>
</protein>
<feature type="domain" description="TonB C-terminal" evidence="3">
    <location>
        <begin position="201"/>
        <end position="261"/>
    </location>
</feature>
<evidence type="ECO:0000256" key="2">
    <source>
        <dbReference type="SAM" id="Phobius"/>
    </source>
</evidence>
<gene>
    <name evidence="4" type="ORF">ACFO5T_09270</name>
</gene>
<proteinExistence type="predicted"/>
<dbReference type="RefSeq" id="WP_380033808.1">
    <property type="nucleotide sequence ID" value="NZ_JBHSHB010000014.1"/>
</dbReference>
<evidence type="ECO:0000256" key="1">
    <source>
        <dbReference type="SAM" id="MobiDB-lite"/>
    </source>
</evidence>
<accession>A0ABV9LBU4</accession>
<organism evidence="4 5">
    <name type="scientific">Dokdonia genika</name>
    <dbReference type="NCBI Taxonomy" id="308113"/>
    <lineage>
        <taxon>Bacteria</taxon>
        <taxon>Pseudomonadati</taxon>
        <taxon>Bacteroidota</taxon>
        <taxon>Flavobacteriia</taxon>
        <taxon>Flavobacteriales</taxon>
        <taxon>Flavobacteriaceae</taxon>
        <taxon>Dokdonia</taxon>
    </lineage>
</organism>
<dbReference type="EMBL" id="JBHSHB010000014">
    <property type="protein sequence ID" value="MFC4690615.1"/>
    <property type="molecule type" value="Genomic_DNA"/>
</dbReference>
<reference evidence="5" key="1">
    <citation type="journal article" date="2019" name="Int. J. Syst. Evol. Microbiol.">
        <title>The Global Catalogue of Microorganisms (GCM) 10K type strain sequencing project: providing services to taxonomists for standard genome sequencing and annotation.</title>
        <authorList>
            <consortium name="The Broad Institute Genomics Platform"/>
            <consortium name="The Broad Institute Genome Sequencing Center for Infectious Disease"/>
            <person name="Wu L."/>
            <person name="Ma J."/>
        </authorList>
    </citation>
    <scope>NUCLEOTIDE SEQUENCE [LARGE SCALE GENOMIC DNA]</scope>
    <source>
        <strain evidence="5">CGMCC 4.7427</strain>
    </source>
</reference>
<dbReference type="Pfam" id="PF03544">
    <property type="entry name" value="TonB_C"/>
    <property type="match status" value="1"/>
</dbReference>
<feature type="region of interest" description="Disordered" evidence="1">
    <location>
        <begin position="1"/>
        <end position="24"/>
    </location>
</feature>
<evidence type="ECO:0000313" key="4">
    <source>
        <dbReference type="EMBL" id="MFC4690615.1"/>
    </source>
</evidence>
<sequence length="263" mass="29707">MENSKEGTTVRQNSTYTSSRKHEANLRRNPTLHFQIGLILALLASIFFIEMRTVEKNFAVVEPTESYDEVYTIGEVRVEKKEVKVKKKVQPKKQQEPKVLDNIKKQEDDVKDLVEDLTSDSEPDDTKMVEPGSVTEVEEPVEPETVPFVAIETVPLFPGCEGLSDNDERRDCMSANISKFVTKKFRAERGEGLGLEGVNRIYVNFKIDKFGKVVDVMAKAPHPKLEKEALRVARLLPDMTPGKQGGKDVAVLFSLPIIFEIRD</sequence>
<comment type="caution">
    <text evidence="4">The sequence shown here is derived from an EMBL/GenBank/DDBJ whole genome shotgun (WGS) entry which is preliminary data.</text>
</comment>
<dbReference type="Gene3D" id="3.30.1150.10">
    <property type="match status" value="1"/>
</dbReference>
<keyword evidence="2" id="KW-0472">Membrane</keyword>
<feature type="compositionally biased region" description="Polar residues" evidence="1">
    <location>
        <begin position="1"/>
        <end position="18"/>
    </location>
</feature>